<organism evidence="1 2">
    <name type="scientific">Porites lobata</name>
    <dbReference type="NCBI Taxonomy" id="104759"/>
    <lineage>
        <taxon>Eukaryota</taxon>
        <taxon>Metazoa</taxon>
        <taxon>Cnidaria</taxon>
        <taxon>Anthozoa</taxon>
        <taxon>Hexacorallia</taxon>
        <taxon>Scleractinia</taxon>
        <taxon>Fungiina</taxon>
        <taxon>Poritidae</taxon>
        <taxon>Porites</taxon>
    </lineage>
</organism>
<comment type="caution">
    <text evidence="1">The sequence shown here is derived from an EMBL/GenBank/DDBJ whole genome shotgun (WGS) entry which is preliminary data.</text>
</comment>
<dbReference type="Proteomes" id="UP001159405">
    <property type="component" value="Unassembled WGS sequence"/>
</dbReference>
<name>A0ABN8P565_9CNID</name>
<accession>A0ABN8P565</accession>
<proteinExistence type="predicted"/>
<gene>
    <name evidence="1" type="ORF">PLOB_00034037</name>
</gene>
<evidence type="ECO:0000313" key="1">
    <source>
        <dbReference type="EMBL" id="CAH3129215.1"/>
    </source>
</evidence>
<protein>
    <submittedName>
        <fullName evidence="1">Uncharacterized protein</fullName>
    </submittedName>
</protein>
<keyword evidence="2" id="KW-1185">Reference proteome</keyword>
<evidence type="ECO:0000313" key="2">
    <source>
        <dbReference type="Proteomes" id="UP001159405"/>
    </source>
</evidence>
<reference evidence="1 2" key="1">
    <citation type="submission" date="2022-05" db="EMBL/GenBank/DDBJ databases">
        <authorList>
            <consortium name="Genoscope - CEA"/>
            <person name="William W."/>
        </authorList>
    </citation>
    <scope>NUCLEOTIDE SEQUENCE [LARGE SCALE GENOMIC DNA]</scope>
</reference>
<sequence length="364" mass="40945">MSSLTDKEVHRYIEEIVKGVKGIQNRLENDVRAMCKILSLLLEDYKKRNGNEGDISQRLTGRFKDIYKSLELHLKFHLGAAVVITELNTLGQKIGMTPEERDALPGIECAIDPGSKILEILSDMTEFFPDAPNGSESHANAVVTVAKELFSKLGTKNTFKPKVLTLVSHNGKWFVGSSVAVSHFLRPLCLYNRICDFKQSLKRAVIYYQPLETDDNAHWNSSSFWFKPMGYTAEKPPCQNCTFMFQNLSGFLSGTGHLAKEGVGETFLAACGEYLPTNQCLPNDAGSDDEVVNVALTKFKDKCKLYYQSFHEIVSGCRLAYISNESEEDESRKVENLKNAYQTYVKDRIHIFGLRPECNGSLRP</sequence>
<dbReference type="EMBL" id="CALNXK010000046">
    <property type="protein sequence ID" value="CAH3129215.1"/>
    <property type="molecule type" value="Genomic_DNA"/>
</dbReference>